<dbReference type="HOGENOM" id="CLU_3218095_0_0_11"/>
<protein>
    <submittedName>
        <fullName evidence="1">Uncharacterized protein</fullName>
    </submittedName>
</protein>
<dbReference type="AlphaFoldDB" id="U2RNY1"/>
<reference evidence="1 2" key="1">
    <citation type="submission" date="2013-08" db="EMBL/GenBank/DDBJ databases">
        <authorList>
            <person name="Weinstock G."/>
            <person name="Sodergren E."/>
            <person name="Wylie T."/>
            <person name="Fulton L."/>
            <person name="Fulton R."/>
            <person name="Fronick C."/>
            <person name="O'Laughlin M."/>
            <person name="Godfrey J."/>
            <person name="Miner T."/>
            <person name="Herter B."/>
            <person name="Appelbaum E."/>
            <person name="Cordes M."/>
            <person name="Lek S."/>
            <person name="Wollam A."/>
            <person name="Pepin K.H."/>
            <person name="Palsikar V.B."/>
            <person name="Mitreva M."/>
            <person name="Wilson R.K."/>
        </authorList>
    </citation>
    <scope>NUCLEOTIDE SEQUENCE [LARGE SCALE GENOMIC DNA]</scope>
    <source>
        <strain evidence="1 2">ATCC 14665</strain>
    </source>
</reference>
<organism evidence="1 2">
    <name type="scientific">Leifsonia aquatica ATCC 14665</name>
    <dbReference type="NCBI Taxonomy" id="1358026"/>
    <lineage>
        <taxon>Bacteria</taxon>
        <taxon>Bacillati</taxon>
        <taxon>Actinomycetota</taxon>
        <taxon>Actinomycetes</taxon>
        <taxon>Micrococcales</taxon>
        <taxon>Microbacteriaceae</taxon>
        <taxon>Leifsonia</taxon>
    </lineage>
</organism>
<accession>U2RNY1</accession>
<dbReference type="EMBL" id="AWVQ01000482">
    <property type="protein sequence ID" value="ERK70294.1"/>
    <property type="molecule type" value="Genomic_DNA"/>
</dbReference>
<proteinExistence type="predicted"/>
<evidence type="ECO:0000313" key="2">
    <source>
        <dbReference type="Proteomes" id="UP000016605"/>
    </source>
</evidence>
<gene>
    <name evidence="1" type="ORF">N136_03369</name>
</gene>
<name>U2RNY1_LEIAQ</name>
<dbReference type="Proteomes" id="UP000016605">
    <property type="component" value="Unassembled WGS sequence"/>
</dbReference>
<evidence type="ECO:0000313" key="1">
    <source>
        <dbReference type="EMBL" id="ERK70294.1"/>
    </source>
</evidence>
<sequence length="44" mass="4625">MPGRASWLTGWFSSSSGMVVRVGAAACGPDRIRDCIRSAEVVQG</sequence>
<comment type="caution">
    <text evidence="1">The sequence shown here is derived from an EMBL/GenBank/DDBJ whole genome shotgun (WGS) entry which is preliminary data.</text>
</comment>